<evidence type="ECO:0000259" key="9">
    <source>
        <dbReference type="PROSITE" id="PS50048"/>
    </source>
</evidence>
<feature type="domain" description="Zn(2)-C6 fungal-type" evidence="9">
    <location>
        <begin position="149"/>
        <end position="178"/>
    </location>
</feature>
<dbReference type="AlphaFoldDB" id="A0A9Q3CQK2"/>
<feature type="compositionally biased region" description="Low complexity" evidence="8">
    <location>
        <begin position="985"/>
        <end position="995"/>
    </location>
</feature>
<dbReference type="InterPro" id="IPR036864">
    <property type="entry name" value="Zn2-C6_fun-type_DNA-bd_sf"/>
</dbReference>
<comment type="subcellular location">
    <subcellularLocation>
        <location evidence="1">Nucleus</location>
    </subcellularLocation>
</comment>
<evidence type="ECO:0000256" key="4">
    <source>
        <dbReference type="ARBA" id="ARBA00023015"/>
    </source>
</evidence>
<evidence type="ECO:0000256" key="3">
    <source>
        <dbReference type="ARBA" id="ARBA00022833"/>
    </source>
</evidence>
<protein>
    <recommendedName>
        <fullName evidence="9">Zn(2)-C6 fungal-type domain-containing protein</fullName>
    </recommendedName>
</protein>
<dbReference type="GO" id="GO:0005634">
    <property type="term" value="C:nucleus"/>
    <property type="evidence" value="ECO:0007669"/>
    <property type="project" value="UniProtKB-SubCell"/>
</dbReference>
<keyword evidence="5" id="KW-0238">DNA-binding</keyword>
<feature type="compositionally biased region" description="Basic and acidic residues" evidence="8">
    <location>
        <begin position="1007"/>
        <end position="1018"/>
    </location>
</feature>
<sequence>MLEGSFRPPSVAAHHYAHSKSAYVDQSLVTSGMRRKEPSNATGSSFVPLHDRSVTAHSSEYDPEDHPQTGSPPPGGHHAHFFPQPRQPQSSGHPSNSHSQSNSTSLFPPSEISLPLPPPKSDSKPTQEPPAKNPSFGPVRAKKKPAGSACNSCHRLKTRCSGGYPCDRCAAHKVPCQFDRDLIYRSPLASSSQQAFARNAQAMNNGESKTVSKSRSRAGGPKASKRAAAAAATTTTTTTVAHQPLPVPTPPPATVLEPVKKSPALLPPPHPAVIPQNPLPATTRKQGAKLTPVSTPAPSEAFVGHDTHSPPQNGLHLRLSALENSVSGLLQALRTQQLAAANSNGLCPDIRPPASPPAPPSLVFSGSSASFGPERDVSSDENRLGSPSIIPGMGDPLMEGILSCPQAQCLFDVFVEFCLPSIPILHRVQLALIRARSAFLFSTMLAIGARFCSSQSTSRTSPTNANNSNQTVPSHDTEFSSVVDDSTYVRLVALAYRHLSATLLKPMHTLEDVQAILFLSCWALVSNEDPSGAPNRWVLIGHASRISRYIGLERCAQDLRAAGTDAIWSNQALHEARREQLDAAKTDQAIKAYETILSSSLRLEHSRAGFFSNWASSERDFNLSLVKLANASPYQYDVVSAAQVDALTELAALWASANSFLLTADDRNRALSGEPHMDFGQRHNQALDAWAQKWTWHGSSWAPLLGANMRTIKLLSESLRISVNLALTNILYTMAGTAGFVPTVRFQETLGMALERVNGSSTAVIQAHRDSAREGFSLAWAPDLVTDGLVSAAITVLQLASPFGISPIVGKSVMGAQGTGMNNNDKADVEMCDLSVTNGSRFEDHASHHRGRTSKATRQTATTCSSPNANSRTLSTSCSPQVPVSLFYIPSSASQSTPEGISKKALMEPAVAAHYIRMATDVLQASDRSQTRLGTTMATKIMKLANQAGLIRPQVGSGPATTNGLIASAGKITTPSTLTVTQPRSSVSSASSCSSTKLNKTSNSIILKRDPQTSKDEMENSMPASMTPVRTMEVFPTQLQQDAEDDDEDDDDCMSGSIQRTRGSTFDPKGVEDEDDEDIEEDIEDDEEEEEEDSDEQIAKVNRTINRLAGCQVDVGFRKTMMEQDH</sequence>
<evidence type="ECO:0000256" key="2">
    <source>
        <dbReference type="ARBA" id="ARBA00022723"/>
    </source>
</evidence>
<feature type="region of interest" description="Disordered" evidence="8">
    <location>
        <begin position="841"/>
        <end position="878"/>
    </location>
</feature>
<dbReference type="InterPro" id="IPR051089">
    <property type="entry name" value="prtT"/>
</dbReference>
<feature type="compositionally biased region" description="Basic and acidic residues" evidence="8">
    <location>
        <begin position="373"/>
        <end position="383"/>
    </location>
</feature>
<evidence type="ECO:0000256" key="1">
    <source>
        <dbReference type="ARBA" id="ARBA00004123"/>
    </source>
</evidence>
<dbReference type="CDD" id="cd12148">
    <property type="entry name" value="fungal_TF_MHR"/>
    <property type="match status" value="1"/>
</dbReference>
<dbReference type="SUPFAM" id="SSF57701">
    <property type="entry name" value="Zn2/Cys6 DNA-binding domain"/>
    <property type="match status" value="1"/>
</dbReference>
<dbReference type="CDD" id="cd00067">
    <property type="entry name" value="GAL4"/>
    <property type="match status" value="1"/>
</dbReference>
<dbReference type="Pfam" id="PF00172">
    <property type="entry name" value="Zn_clus"/>
    <property type="match status" value="1"/>
</dbReference>
<organism evidence="10 11">
    <name type="scientific">Austropuccinia psidii MF-1</name>
    <dbReference type="NCBI Taxonomy" id="1389203"/>
    <lineage>
        <taxon>Eukaryota</taxon>
        <taxon>Fungi</taxon>
        <taxon>Dikarya</taxon>
        <taxon>Basidiomycota</taxon>
        <taxon>Pucciniomycotina</taxon>
        <taxon>Pucciniomycetes</taxon>
        <taxon>Pucciniales</taxon>
        <taxon>Sphaerophragmiaceae</taxon>
        <taxon>Austropuccinia</taxon>
    </lineage>
</organism>
<proteinExistence type="predicted"/>
<keyword evidence="11" id="KW-1185">Reference proteome</keyword>
<feature type="compositionally biased region" description="Polar residues" evidence="8">
    <location>
        <begin position="996"/>
        <end position="1005"/>
    </location>
</feature>
<feature type="region of interest" description="Disordered" evidence="8">
    <location>
        <begin position="202"/>
        <end position="247"/>
    </location>
</feature>
<keyword evidence="7" id="KW-0539">Nucleus</keyword>
<keyword evidence="4" id="KW-0805">Transcription regulation</keyword>
<dbReference type="SMART" id="SM00066">
    <property type="entry name" value="GAL4"/>
    <property type="match status" value="1"/>
</dbReference>
<evidence type="ECO:0000256" key="8">
    <source>
        <dbReference type="SAM" id="MobiDB-lite"/>
    </source>
</evidence>
<name>A0A9Q3CQK2_9BASI</name>
<dbReference type="EMBL" id="AVOT02008804">
    <property type="protein sequence ID" value="MBW0486786.1"/>
    <property type="molecule type" value="Genomic_DNA"/>
</dbReference>
<dbReference type="Pfam" id="PF04082">
    <property type="entry name" value="Fungal_trans"/>
    <property type="match status" value="1"/>
</dbReference>
<comment type="caution">
    <text evidence="10">The sequence shown here is derived from an EMBL/GenBank/DDBJ whole genome shotgun (WGS) entry which is preliminary data.</text>
</comment>
<feature type="compositionally biased region" description="Acidic residues" evidence="8">
    <location>
        <begin position="1072"/>
        <end position="1096"/>
    </location>
</feature>
<keyword evidence="6" id="KW-0804">Transcription</keyword>
<feature type="compositionally biased region" description="Acidic residues" evidence="8">
    <location>
        <begin position="1042"/>
        <end position="1053"/>
    </location>
</feature>
<feature type="region of interest" description="Disordered" evidence="8">
    <location>
        <begin position="357"/>
        <end position="387"/>
    </location>
</feature>
<dbReference type="PROSITE" id="PS00463">
    <property type="entry name" value="ZN2_CY6_FUNGAL_1"/>
    <property type="match status" value="1"/>
</dbReference>
<gene>
    <name evidence="10" type="ORF">O181_026501</name>
</gene>
<dbReference type="PROSITE" id="PS50048">
    <property type="entry name" value="ZN2_CY6_FUNGAL_2"/>
    <property type="match status" value="1"/>
</dbReference>
<dbReference type="Proteomes" id="UP000765509">
    <property type="component" value="Unassembled WGS sequence"/>
</dbReference>
<feature type="compositionally biased region" description="Low complexity" evidence="8">
    <location>
        <begin position="10"/>
        <end position="24"/>
    </location>
</feature>
<dbReference type="GO" id="GO:0008270">
    <property type="term" value="F:zinc ion binding"/>
    <property type="evidence" value="ECO:0007669"/>
    <property type="project" value="InterPro"/>
</dbReference>
<dbReference type="PANTHER" id="PTHR31845:SF34">
    <property type="entry name" value="TRANSCRIPTIONAL ACTIVATOR OF PROTEASES PRTT"/>
    <property type="match status" value="1"/>
</dbReference>
<dbReference type="GO" id="GO:0006351">
    <property type="term" value="P:DNA-templated transcription"/>
    <property type="evidence" value="ECO:0007669"/>
    <property type="project" value="InterPro"/>
</dbReference>
<keyword evidence="3" id="KW-0862">Zinc</keyword>
<dbReference type="GO" id="GO:0000976">
    <property type="term" value="F:transcription cis-regulatory region binding"/>
    <property type="evidence" value="ECO:0007669"/>
    <property type="project" value="TreeGrafter"/>
</dbReference>
<feature type="region of interest" description="Disordered" evidence="8">
    <location>
        <begin position="456"/>
        <end position="478"/>
    </location>
</feature>
<feature type="compositionally biased region" description="Polar residues" evidence="8">
    <location>
        <begin position="856"/>
        <end position="878"/>
    </location>
</feature>
<dbReference type="InterPro" id="IPR007219">
    <property type="entry name" value="XnlR_reg_dom"/>
</dbReference>
<dbReference type="Gene3D" id="4.10.240.10">
    <property type="entry name" value="Zn(2)-C6 fungal-type DNA-binding domain"/>
    <property type="match status" value="1"/>
</dbReference>
<dbReference type="OrthoDB" id="3163292at2759"/>
<feature type="region of interest" description="Disordered" evidence="8">
    <location>
        <begin position="981"/>
        <end position="1099"/>
    </location>
</feature>
<dbReference type="PANTHER" id="PTHR31845">
    <property type="entry name" value="FINGER DOMAIN PROTEIN, PUTATIVE-RELATED"/>
    <property type="match status" value="1"/>
</dbReference>
<keyword evidence="2" id="KW-0479">Metal-binding</keyword>
<dbReference type="InterPro" id="IPR001138">
    <property type="entry name" value="Zn2Cys6_DnaBD"/>
</dbReference>
<dbReference type="GO" id="GO:0000981">
    <property type="term" value="F:DNA-binding transcription factor activity, RNA polymerase II-specific"/>
    <property type="evidence" value="ECO:0007669"/>
    <property type="project" value="InterPro"/>
</dbReference>
<accession>A0A9Q3CQK2</accession>
<feature type="region of interest" description="Disordered" evidence="8">
    <location>
        <begin position="1"/>
        <end position="152"/>
    </location>
</feature>
<evidence type="ECO:0000256" key="6">
    <source>
        <dbReference type="ARBA" id="ARBA00023163"/>
    </source>
</evidence>
<reference evidence="10" key="1">
    <citation type="submission" date="2021-03" db="EMBL/GenBank/DDBJ databases">
        <title>Draft genome sequence of rust myrtle Austropuccinia psidii MF-1, a brazilian biotype.</title>
        <authorList>
            <person name="Quecine M.C."/>
            <person name="Pachon D.M.R."/>
            <person name="Bonatelli M.L."/>
            <person name="Correr F.H."/>
            <person name="Franceschini L.M."/>
            <person name="Leite T.F."/>
            <person name="Margarido G.R.A."/>
            <person name="Almeida C.A."/>
            <person name="Ferrarezi J.A."/>
            <person name="Labate C.A."/>
        </authorList>
    </citation>
    <scope>NUCLEOTIDE SEQUENCE</scope>
    <source>
        <strain evidence="10">MF-1</strain>
    </source>
</reference>
<feature type="compositionally biased region" description="Polar residues" evidence="8">
    <location>
        <begin position="202"/>
        <end position="213"/>
    </location>
</feature>
<evidence type="ECO:0000256" key="5">
    <source>
        <dbReference type="ARBA" id="ARBA00023125"/>
    </source>
</evidence>
<evidence type="ECO:0000313" key="10">
    <source>
        <dbReference type="EMBL" id="MBW0486786.1"/>
    </source>
</evidence>
<evidence type="ECO:0000313" key="11">
    <source>
        <dbReference type="Proteomes" id="UP000765509"/>
    </source>
</evidence>
<evidence type="ECO:0000256" key="7">
    <source>
        <dbReference type="ARBA" id="ARBA00023242"/>
    </source>
</evidence>
<feature type="compositionally biased region" description="Low complexity" evidence="8">
    <location>
        <begin position="227"/>
        <end position="241"/>
    </location>
</feature>
<feature type="compositionally biased region" description="Low complexity" evidence="8">
    <location>
        <begin position="81"/>
        <end position="114"/>
    </location>
</feature>